<reference evidence="5 6" key="1">
    <citation type="submission" date="2018-06" db="EMBL/GenBank/DDBJ databases">
        <title>Genomic Encyclopedia of Type Strains, Phase IV (KMG-IV): sequencing the most valuable type-strain genomes for metagenomic binning, comparative biology and taxonomic classification.</title>
        <authorList>
            <person name="Goeker M."/>
        </authorList>
    </citation>
    <scope>NUCLEOTIDE SEQUENCE [LARGE SCALE GENOMIC DNA]</scope>
    <source>
        <strain evidence="5 6">DSM 44599</strain>
    </source>
</reference>
<name>A0A366DJE1_9NOCA</name>
<evidence type="ECO:0000313" key="6">
    <source>
        <dbReference type="Proteomes" id="UP000252586"/>
    </source>
</evidence>
<evidence type="ECO:0000256" key="1">
    <source>
        <dbReference type="ARBA" id="ARBA00022679"/>
    </source>
</evidence>
<organism evidence="5 6">
    <name type="scientific">Nocardia puris</name>
    <dbReference type="NCBI Taxonomy" id="208602"/>
    <lineage>
        <taxon>Bacteria</taxon>
        <taxon>Bacillati</taxon>
        <taxon>Actinomycetota</taxon>
        <taxon>Actinomycetes</taxon>
        <taxon>Mycobacteriales</taxon>
        <taxon>Nocardiaceae</taxon>
        <taxon>Nocardia</taxon>
    </lineage>
</organism>
<accession>A0A366DJE1</accession>
<dbReference type="AlphaFoldDB" id="A0A366DJE1"/>
<evidence type="ECO:0000256" key="2">
    <source>
        <dbReference type="ARBA" id="ARBA00023315"/>
    </source>
</evidence>
<dbReference type="RefSeq" id="WP_084537868.1">
    <property type="nucleotide sequence ID" value="NZ_CP107943.1"/>
</dbReference>
<evidence type="ECO:0000259" key="4">
    <source>
        <dbReference type="PROSITE" id="PS51186"/>
    </source>
</evidence>
<dbReference type="Pfam" id="PF00583">
    <property type="entry name" value="Acetyltransf_1"/>
    <property type="match status" value="1"/>
</dbReference>
<dbReference type="GO" id="GO:0016747">
    <property type="term" value="F:acyltransferase activity, transferring groups other than amino-acyl groups"/>
    <property type="evidence" value="ECO:0007669"/>
    <property type="project" value="InterPro"/>
</dbReference>
<keyword evidence="2" id="KW-0012">Acyltransferase</keyword>
<comment type="caution">
    <text evidence="5">The sequence shown here is derived from an EMBL/GenBank/DDBJ whole genome shotgun (WGS) entry which is preliminary data.</text>
</comment>
<dbReference type="PANTHER" id="PTHR43877">
    <property type="entry name" value="AMINOALKYLPHOSPHONATE N-ACETYLTRANSFERASE-RELATED-RELATED"/>
    <property type="match status" value="1"/>
</dbReference>
<protein>
    <submittedName>
        <fullName evidence="5">Acetyltransferase (GNAT) family protein</fullName>
    </submittedName>
</protein>
<evidence type="ECO:0000256" key="3">
    <source>
        <dbReference type="SAM" id="MobiDB-lite"/>
    </source>
</evidence>
<dbReference type="InterPro" id="IPR000182">
    <property type="entry name" value="GNAT_dom"/>
</dbReference>
<dbReference type="STRING" id="1210090.GCA_001613185_04382"/>
<dbReference type="Proteomes" id="UP000252586">
    <property type="component" value="Unassembled WGS sequence"/>
</dbReference>
<evidence type="ECO:0000313" key="5">
    <source>
        <dbReference type="EMBL" id="RBO90197.1"/>
    </source>
</evidence>
<dbReference type="PROSITE" id="PS51186">
    <property type="entry name" value="GNAT"/>
    <property type="match status" value="1"/>
</dbReference>
<feature type="region of interest" description="Disordered" evidence="3">
    <location>
        <begin position="152"/>
        <end position="192"/>
    </location>
</feature>
<feature type="compositionally biased region" description="Basic and acidic residues" evidence="3">
    <location>
        <begin position="176"/>
        <end position="185"/>
    </location>
</feature>
<dbReference type="CDD" id="cd04301">
    <property type="entry name" value="NAT_SF"/>
    <property type="match status" value="1"/>
</dbReference>
<keyword evidence="6" id="KW-1185">Reference proteome</keyword>
<dbReference type="Gene3D" id="3.40.630.30">
    <property type="match status" value="1"/>
</dbReference>
<dbReference type="SUPFAM" id="SSF55729">
    <property type="entry name" value="Acyl-CoA N-acyltransferases (Nat)"/>
    <property type="match status" value="1"/>
</dbReference>
<gene>
    <name evidence="5" type="ORF">DFR74_10682</name>
</gene>
<dbReference type="InterPro" id="IPR016181">
    <property type="entry name" value="Acyl_CoA_acyltransferase"/>
</dbReference>
<dbReference type="OrthoDB" id="70840at2"/>
<keyword evidence="1 5" id="KW-0808">Transferase</keyword>
<dbReference type="PANTHER" id="PTHR43877:SF2">
    <property type="entry name" value="AMINOALKYLPHOSPHONATE N-ACETYLTRANSFERASE-RELATED"/>
    <property type="match status" value="1"/>
</dbReference>
<dbReference type="InterPro" id="IPR050832">
    <property type="entry name" value="Bact_Acetyltransf"/>
</dbReference>
<feature type="domain" description="N-acetyltransferase" evidence="4">
    <location>
        <begin position="16"/>
        <end position="164"/>
    </location>
</feature>
<dbReference type="EMBL" id="QNRE01000006">
    <property type="protein sequence ID" value="RBO90197.1"/>
    <property type="molecule type" value="Genomic_DNA"/>
</dbReference>
<sequence>MTRGLVTTRRSHWVAQDHPLAAPLLAELAIEYSTRYERSPGAMHASLVEYPAERFAPPHGGLLVITVDSEPVAGGAFQRYDHDTAELKRIWTAREHRRRGLGRHVLDELETEIARRGYRRIYLTTGPRQPEAVGLYLAAGYTALYDPDLPAEEIGPHPFEKPLPTAPESRCPRPSRPLDGERAVRETIGVAQ</sequence>
<proteinExistence type="predicted"/>